<name>A0A8J4F483_9CHLO</name>
<dbReference type="EMBL" id="BNCO01000035">
    <property type="protein sequence ID" value="GIL59448.1"/>
    <property type="molecule type" value="Genomic_DNA"/>
</dbReference>
<dbReference type="AlphaFoldDB" id="A0A8J4F483"/>
<gene>
    <name evidence="1" type="ORF">Vafri_14128</name>
</gene>
<sequence length="109" mass="12591">MSMCTVRAVLRGLKSKWHGKEIYYQATLMGQEVPYFIIFWTEHHPGPWTPAETEYMGLAVVYVDRPRLQCGLPYRQDKCKRGGRSRPLHQHATGRCAAKERAFVKEAPI</sequence>
<evidence type="ECO:0000313" key="2">
    <source>
        <dbReference type="Proteomes" id="UP000747399"/>
    </source>
</evidence>
<organism evidence="1 2">
    <name type="scientific">Volvox africanus</name>
    <dbReference type="NCBI Taxonomy" id="51714"/>
    <lineage>
        <taxon>Eukaryota</taxon>
        <taxon>Viridiplantae</taxon>
        <taxon>Chlorophyta</taxon>
        <taxon>core chlorophytes</taxon>
        <taxon>Chlorophyceae</taxon>
        <taxon>CS clade</taxon>
        <taxon>Chlamydomonadales</taxon>
        <taxon>Volvocaceae</taxon>
        <taxon>Volvox</taxon>
    </lineage>
</organism>
<reference evidence="1" key="1">
    <citation type="journal article" date="2021" name="Proc. Natl. Acad. Sci. U.S.A.">
        <title>Three genomes in the algal genus Volvox reveal the fate of a haploid sex-determining region after a transition to homothallism.</title>
        <authorList>
            <person name="Yamamoto K."/>
            <person name="Hamaji T."/>
            <person name="Kawai-Toyooka H."/>
            <person name="Matsuzaki R."/>
            <person name="Takahashi F."/>
            <person name="Nishimura Y."/>
            <person name="Kawachi M."/>
            <person name="Noguchi H."/>
            <person name="Minakuchi Y."/>
            <person name="Umen J.G."/>
            <person name="Toyoda A."/>
            <person name="Nozaki H."/>
        </authorList>
    </citation>
    <scope>NUCLEOTIDE SEQUENCE</scope>
    <source>
        <strain evidence="1">NIES-3780</strain>
    </source>
</reference>
<protein>
    <submittedName>
        <fullName evidence="1">Uncharacterized protein</fullName>
    </submittedName>
</protein>
<comment type="caution">
    <text evidence="1">The sequence shown here is derived from an EMBL/GenBank/DDBJ whole genome shotgun (WGS) entry which is preliminary data.</text>
</comment>
<keyword evidence="2" id="KW-1185">Reference proteome</keyword>
<accession>A0A8J4F483</accession>
<proteinExistence type="predicted"/>
<evidence type="ECO:0000313" key="1">
    <source>
        <dbReference type="EMBL" id="GIL59448.1"/>
    </source>
</evidence>
<dbReference type="Proteomes" id="UP000747399">
    <property type="component" value="Unassembled WGS sequence"/>
</dbReference>